<evidence type="ECO:0000256" key="4">
    <source>
        <dbReference type="ARBA" id="ARBA00023136"/>
    </source>
</evidence>
<dbReference type="PANTHER" id="PTHR23502:SF181">
    <property type="entry name" value="MAJOR FACILITATOR SUPERFAMILY (MFS) PROFILE DOMAIN-CONTAINING PROTEIN"/>
    <property type="match status" value="1"/>
</dbReference>
<feature type="transmembrane region" description="Helical" evidence="6">
    <location>
        <begin position="77"/>
        <end position="105"/>
    </location>
</feature>
<dbReference type="AlphaFoldDB" id="A0AAV9NNX7"/>
<dbReference type="GeneID" id="89972757"/>
<evidence type="ECO:0000313" key="9">
    <source>
        <dbReference type="Proteomes" id="UP001358417"/>
    </source>
</evidence>
<evidence type="ECO:0000256" key="5">
    <source>
        <dbReference type="SAM" id="MobiDB-lite"/>
    </source>
</evidence>
<keyword evidence="2 6" id="KW-0812">Transmembrane</keyword>
<keyword evidence="9" id="KW-1185">Reference proteome</keyword>
<feature type="region of interest" description="Disordered" evidence="5">
    <location>
        <begin position="1"/>
        <end position="21"/>
    </location>
</feature>
<dbReference type="GO" id="GO:0022857">
    <property type="term" value="F:transmembrane transporter activity"/>
    <property type="evidence" value="ECO:0007669"/>
    <property type="project" value="InterPro"/>
</dbReference>
<feature type="transmembrane region" description="Helical" evidence="6">
    <location>
        <begin position="398"/>
        <end position="421"/>
    </location>
</feature>
<evidence type="ECO:0000256" key="3">
    <source>
        <dbReference type="ARBA" id="ARBA00022989"/>
    </source>
</evidence>
<keyword evidence="3 6" id="KW-1133">Transmembrane helix</keyword>
<feature type="compositionally biased region" description="Polar residues" evidence="5">
    <location>
        <begin position="1"/>
        <end position="18"/>
    </location>
</feature>
<feature type="transmembrane region" description="Helical" evidence="6">
    <location>
        <begin position="173"/>
        <end position="195"/>
    </location>
</feature>
<dbReference type="GO" id="GO:0005886">
    <property type="term" value="C:plasma membrane"/>
    <property type="evidence" value="ECO:0007669"/>
    <property type="project" value="TreeGrafter"/>
</dbReference>
<dbReference type="PANTHER" id="PTHR23502">
    <property type="entry name" value="MAJOR FACILITATOR SUPERFAMILY"/>
    <property type="match status" value="1"/>
</dbReference>
<dbReference type="InterPro" id="IPR020846">
    <property type="entry name" value="MFS_dom"/>
</dbReference>
<dbReference type="InterPro" id="IPR036259">
    <property type="entry name" value="MFS_trans_sf"/>
</dbReference>
<dbReference type="Pfam" id="PF07690">
    <property type="entry name" value="MFS_1"/>
    <property type="match status" value="1"/>
</dbReference>
<evidence type="ECO:0000259" key="7">
    <source>
        <dbReference type="PROSITE" id="PS50850"/>
    </source>
</evidence>
<reference evidence="8 9" key="1">
    <citation type="submission" date="2023-08" db="EMBL/GenBank/DDBJ databases">
        <title>Black Yeasts Isolated from many extreme environments.</title>
        <authorList>
            <person name="Coleine C."/>
            <person name="Stajich J.E."/>
            <person name="Selbmann L."/>
        </authorList>
    </citation>
    <scope>NUCLEOTIDE SEQUENCE [LARGE SCALE GENOMIC DNA]</scope>
    <source>
        <strain evidence="8 9">CCFEE 5792</strain>
    </source>
</reference>
<dbReference type="Proteomes" id="UP001358417">
    <property type="component" value="Unassembled WGS sequence"/>
</dbReference>
<comment type="caution">
    <text evidence="8">The sequence shown here is derived from an EMBL/GenBank/DDBJ whole genome shotgun (WGS) entry which is preliminary data.</text>
</comment>
<feature type="transmembrane region" description="Helical" evidence="6">
    <location>
        <begin position="117"/>
        <end position="133"/>
    </location>
</feature>
<feature type="transmembrane region" description="Helical" evidence="6">
    <location>
        <begin position="145"/>
        <end position="167"/>
    </location>
</feature>
<proteinExistence type="predicted"/>
<organism evidence="8 9">
    <name type="scientific">Exophiala bonariae</name>
    <dbReference type="NCBI Taxonomy" id="1690606"/>
    <lineage>
        <taxon>Eukaryota</taxon>
        <taxon>Fungi</taxon>
        <taxon>Dikarya</taxon>
        <taxon>Ascomycota</taxon>
        <taxon>Pezizomycotina</taxon>
        <taxon>Eurotiomycetes</taxon>
        <taxon>Chaetothyriomycetidae</taxon>
        <taxon>Chaetothyriales</taxon>
        <taxon>Herpotrichiellaceae</taxon>
        <taxon>Exophiala</taxon>
    </lineage>
</organism>
<dbReference type="SUPFAM" id="SSF103473">
    <property type="entry name" value="MFS general substrate transporter"/>
    <property type="match status" value="1"/>
</dbReference>
<protein>
    <recommendedName>
        <fullName evidence="7">Major facilitator superfamily (MFS) profile domain-containing protein</fullName>
    </recommendedName>
</protein>
<sequence length="530" mass="58263">MTTFSEKNSFTHGSQMSNVDPGVEEQELAISDSVNKTDATYLYKENTKGEVIEKYLLPCPTADPADPLVWSQWRKHLAMISTCFFVFMSQFANGSITPLIVPIIIDFNISVDQATRLITLNILFTGVGNFFWIPLAQKIGRRPTFIGCALLFFGCGIWCAVATTYSSLLGGRIIIGFAAAACETLGVAIASDLYFLHERGSMVSLYARKRSFMQGAGPALGSVFGGLVVNATNNWRWTMWLSAIPSGVCLLLVIFLIPETNFRRSVEATKVGMTSTNFAELRRTLKLSHRKALGVTSWYDRETSLWTFFIRPIVLLPLPAVLYASLTYGVTLGWCVIQATANATAFPTLYNSSAIGVGNINIGAFIGGILGCVYGGPCSDFIVRWLSIRNKGQFEPEYRLWCMIGPFIFGPIGLMLWGGALGSHLSLYMAIAGTGITYAVVCAVATIGITYMVDSYKPLSVDTITVLQIFRGIFAFAVSFTVTPWTTNSGYVKMSGYMTLIEGGLLLTTIPLYMYGAQIRHWTIKKFNLY</sequence>
<feature type="transmembrane region" description="Helical" evidence="6">
    <location>
        <begin position="320"/>
        <end position="340"/>
    </location>
</feature>
<name>A0AAV9NNX7_9EURO</name>
<feature type="transmembrane region" description="Helical" evidence="6">
    <location>
        <begin position="465"/>
        <end position="485"/>
    </location>
</feature>
<feature type="transmembrane region" description="Helical" evidence="6">
    <location>
        <begin position="215"/>
        <end position="231"/>
    </location>
</feature>
<feature type="transmembrane region" description="Helical" evidence="6">
    <location>
        <begin position="427"/>
        <end position="453"/>
    </location>
</feature>
<dbReference type="RefSeq" id="XP_064710778.1">
    <property type="nucleotide sequence ID" value="XM_064848154.1"/>
</dbReference>
<evidence type="ECO:0000313" key="8">
    <source>
        <dbReference type="EMBL" id="KAK5062506.1"/>
    </source>
</evidence>
<dbReference type="Gene3D" id="1.20.1250.20">
    <property type="entry name" value="MFS general substrate transporter like domains"/>
    <property type="match status" value="1"/>
</dbReference>
<keyword evidence="4 6" id="KW-0472">Membrane</keyword>
<evidence type="ECO:0000256" key="1">
    <source>
        <dbReference type="ARBA" id="ARBA00004141"/>
    </source>
</evidence>
<comment type="subcellular location">
    <subcellularLocation>
        <location evidence="1">Membrane</location>
        <topology evidence="1">Multi-pass membrane protein</topology>
    </subcellularLocation>
</comment>
<dbReference type="InterPro" id="IPR011701">
    <property type="entry name" value="MFS"/>
</dbReference>
<evidence type="ECO:0000256" key="6">
    <source>
        <dbReference type="SAM" id="Phobius"/>
    </source>
</evidence>
<accession>A0AAV9NNX7</accession>
<feature type="domain" description="Major facilitator superfamily (MFS) profile" evidence="7">
    <location>
        <begin position="78"/>
        <end position="530"/>
    </location>
</feature>
<dbReference type="PROSITE" id="PS50850">
    <property type="entry name" value="MFS"/>
    <property type="match status" value="1"/>
</dbReference>
<dbReference type="EMBL" id="JAVRRD010000002">
    <property type="protein sequence ID" value="KAK5062506.1"/>
    <property type="molecule type" value="Genomic_DNA"/>
</dbReference>
<feature type="transmembrane region" description="Helical" evidence="6">
    <location>
        <begin position="360"/>
        <end position="386"/>
    </location>
</feature>
<gene>
    <name evidence="8" type="ORF">LTR84_004579</name>
</gene>
<feature type="transmembrane region" description="Helical" evidence="6">
    <location>
        <begin position="237"/>
        <end position="257"/>
    </location>
</feature>
<feature type="transmembrane region" description="Helical" evidence="6">
    <location>
        <begin position="497"/>
        <end position="516"/>
    </location>
</feature>
<evidence type="ECO:0000256" key="2">
    <source>
        <dbReference type="ARBA" id="ARBA00022692"/>
    </source>
</evidence>